<keyword evidence="7" id="KW-0413">Isomerase</keyword>
<comment type="catalytic activity">
    <reaction evidence="8">
        <text>(9Z,13S,15Z)-12,13-epoxyoctadeca-9,11,15-trienoate = (9S,13S,15Z)-12-oxophyto-10,15-dienoate</text>
        <dbReference type="Rhea" id="RHEA:22592"/>
        <dbReference type="ChEBI" id="CHEBI:36438"/>
        <dbReference type="ChEBI" id="CHEBI:57411"/>
        <dbReference type="EC" id="5.3.99.6"/>
    </reaction>
</comment>
<dbReference type="GO" id="GO:0009507">
    <property type="term" value="C:chloroplast"/>
    <property type="evidence" value="ECO:0007669"/>
    <property type="project" value="UniProtKB-SubCell"/>
</dbReference>
<comment type="similarity">
    <text evidence="2">Belongs to the allene oxide cyclase family.</text>
</comment>
<evidence type="ECO:0000256" key="5">
    <source>
        <dbReference type="ARBA" id="ARBA00022640"/>
    </source>
</evidence>
<keyword evidence="6" id="KW-0809">Transit peptide</keyword>
<dbReference type="InterPro" id="IPR044859">
    <property type="entry name" value="Allene_oxi_cyc_Dirigent"/>
</dbReference>
<protein>
    <recommendedName>
        <fullName evidence="3">allene-oxide cyclase</fullName>
        <ecNumber evidence="3">5.3.99.6</ecNumber>
    </recommendedName>
</protein>
<evidence type="ECO:0000256" key="8">
    <source>
        <dbReference type="ARBA" id="ARBA00049891"/>
    </source>
</evidence>
<dbReference type="SUPFAM" id="SSF141493">
    <property type="entry name" value="Allene oxide cyclase-like"/>
    <property type="match status" value="1"/>
</dbReference>
<gene>
    <name evidence="10" type="ORF">Taro_020977</name>
</gene>
<dbReference type="PANTHER" id="PTHR31843:SF11">
    <property type="entry name" value="ALLENE OXIDE CYCLASE 4, CHLOROPLASTIC"/>
    <property type="match status" value="1"/>
</dbReference>
<keyword evidence="11" id="KW-1185">Reference proteome</keyword>
<keyword evidence="4" id="KW-0150">Chloroplast</keyword>
<dbReference type="PANTHER" id="PTHR31843">
    <property type="entry name" value="ALLENE OXIDE CYCLASE 4, CHLOROPLASTIC"/>
    <property type="match status" value="1"/>
</dbReference>
<dbReference type="Gene3D" id="2.40.480.10">
    <property type="entry name" value="Allene oxide cyclase-like"/>
    <property type="match status" value="1"/>
</dbReference>
<name>A0A843VA53_COLES</name>
<organism evidence="10 11">
    <name type="scientific">Colocasia esculenta</name>
    <name type="common">Wild taro</name>
    <name type="synonym">Arum esculentum</name>
    <dbReference type="NCBI Taxonomy" id="4460"/>
    <lineage>
        <taxon>Eukaryota</taxon>
        <taxon>Viridiplantae</taxon>
        <taxon>Streptophyta</taxon>
        <taxon>Embryophyta</taxon>
        <taxon>Tracheophyta</taxon>
        <taxon>Spermatophyta</taxon>
        <taxon>Magnoliopsida</taxon>
        <taxon>Liliopsida</taxon>
        <taxon>Araceae</taxon>
        <taxon>Aroideae</taxon>
        <taxon>Colocasieae</taxon>
        <taxon>Colocasia</taxon>
    </lineage>
</organism>
<dbReference type="EMBL" id="NMUH01001055">
    <property type="protein sequence ID" value="MQL88429.1"/>
    <property type="molecule type" value="Genomic_DNA"/>
</dbReference>
<keyword evidence="5" id="KW-0934">Plastid</keyword>
<dbReference type="GO" id="GO:0046423">
    <property type="term" value="F:allene-oxide cyclase activity"/>
    <property type="evidence" value="ECO:0007669"/>
    <property type="project" value="UniProtKB-EC"/>
</dbReference>
<dbReference type="InterPro" id="IPR034871">
    <property type="entry name" value="Allene_oxi_cyc_sf"/>
</dbReference>
<evidence type="ECO:0000256" key="6">
    <source>
        <dbReference type="ARBA" id="ARBA00022946"/>
    </source>
</evidence>
<evidence type="ECO:0000256" key="2">
    <source>
        <dbReference type="ARBA" id="ARBA00007982"/>
    </source>
</evidence>
<comment type="caution">
    <text evidence="10">The sequence shown here is derived from an EMBL/GenBank/DDBJ whole genome shotgun (WGS) entry which is preliminary data.</text>
</comment>
<reference evidence="10" key="1">
    <citation type="submission" date="2017-07" db="EMBL/GenBank/DDBJ databases">
        <title>Taro Niue Genome Assembly and Annotation.</title>
        <authorList>
            <person name="Atibalentja N."/>
            <person name="Keating K."/>
            <person name="Fields C.J."/>
        </authorList>
    </citation>
    <scope>NUCLEOTIDE SEQUENCE</scope>
    <source>
        <strain evidence="10">Niue_2</strain>
        <tissue evidence="10">Leaf</tissue>
    </source>
</reference>
<dbReference type="GO" id="GO:0009695">
    <property type="term" value="P:jasmonic acid biosynthetic process"/>
    <property type="evidence" value="ECO:0007669"/>
    <property type="project" value="InterPro"/>
</dbReference>
<comment type="subcellular location">
    <subcellularLocation>
        <location evidence="1">Plastid</location>
        <location evidence="1">Chloroplast</location>
    </subcellularLocation>
</comment>
<evidence type="ECO:0000256" key="3">
    <source>
        <dbReference type="ARBA" id="ARBA00012209"/>
    </source>
</evidence>
<dbReference type="Pfam" id="PF06351">
    <property type="entry name" value="Allene_ox_cyc"/>
    <property type="match status" value="1"/>
</dbReference>
<dbReference type="EC" id="5.3.99.6" evidence="3"/>
<evidence type="ECO:0000313" key="11">
    <source>
        <dbReference type="Proteomes" id="UP000652761"/>
    </source>
</evidence>
<dbReference type="InterPro" id="IPR009410">
    <property type="entry name" value="Allene_ox_cyc"/>
</dbReference>
<evidence type="ECO:0000256" key="4">
    <source>
        <dbReference type="ARBA" id="ARBA00022528"/>
    </source>
</evidence>
<evidence type="ECO:0000256" key="9">
    <source>
        <dbReference type="SAM" id="MobiDB-lite"/>
    </source>
</evidence>
<evidence type="ECO:0000313" key="10">
    <source>
        <dbReference type="EMBL" id="MQL88429.1"/>
    </source>
</evidence>
<proteinExistence type="inferred from homology"/>
<dbReference type="Proteomes" id="UP000652761">
    <property type="component" value="Unassembled WGS sequence"/>
</dbReference>
<feature type="region of interest" description="Disordered" evidence="9">
    <location>
        <begin position="131"/>
        <end position="151"/>
    </location>
</feature>
<dbReference type="AlphaFoldDB" id="A0A843VA53"/>
<evidence type="ECO:0000256" key="7">
    <source>
        <dbReference type="ARBA" id="ARBA00023235"/>
    </source>
</evidence>
<evidence type="ECO:0000256" key="1">
    <source>
        <dbReference type="ARBA" id="ARBA00004229"/>
    </source>
</evidence>
<accession>A0A843VA53</accession>
<sequence length="151" mass="16679">MYKMYKRDQESLAHLCLIQKQVENALSDLTPFTNKNLKKRLDITGGLCISIQHVPKKTATATKRFTASNSVTLGTSRCWAPTLSTRTFYLAVTGRSRIFTGAHGQAKLQQLGILDLPAELLRELVPPSPAVESTPESTACEPHHTIKNCTN</sequence>